<sequence length="171" mass="19403">MYYLLILVVALERLAELVVSKRNASWAFANGGKEFGRGHYPVMVAIHTALLVGCVVEVWALDRPFIPWLGWTMFVVAVLSQVLRWWCITTLGKRWNTLVIVIPDAPLVKTGPYKYTWLHHPNYLVVVIEGIALPMIHTAWITAICFTLANAWLLSVRLRVENEALGYTVKS</sequence>
<feature type="transmembrane region" description="Helical" evidence="5">
    <location>
        <begin position="123"/>
        <end position="149"/>
    </location>
</feature>
<keyword evidence="6" id="KW-0808">Transferase</keyword>
<dbReference type="EMBL" id="UGQT01000001">
    <property type="protein sequence ID" value="STZ58559.1"/>
    <property type="molecule type" value="Genomic_DNA"/>
</dbReference>
<feature type="transmembrane region" description="Helical" evidence="5">
    <location>
        <begin position="39"/>
        <end position="61"/>
    </location>
</feature>
<evidence type="ECO:0000256" key="1">
    <source>
        <dbReference type="ARBA" id="ARBA00004141"/>
    </source>
</evidence>
<organism evidence="6 7">
    <name type="scientific">Mycolicibacterium tokaiense</name>
    <dbReference type="NCBI Taxonomy" id="39695"/>
    <lineage>
        <taxon>Bacteria</taxon>
        <taxon>Bacillati</taxon>
        <taxon>Actinomycetota</taxon>
        <taxon>Actinomycetes</taxon>
        <taxon>Mycobacteriales</taxon>
        <taxon>Mycobacteriaceae</taxon>
        <taxon>Mycolicibacterium</taxon>
    </lineage>
</organism>
<dbReference type="OrthoDB" id="7203053at2"/>
<name>A0A378TCR8_9MYCO</name>
<dbReference type="GO" id="GO:0032259">
    <property type="term" value="P:methylation"/>
    <property type="evidence" value="ECO:0007669"/>
    <property type="project" value="UniProtKB-KW"/>
</dbReference>
<dbReference type="Pfam" id="PF04140">
    <property type="entry name" value="ICMT"/>
    <property type="match status" value="1"/>
</dbReference>
<evidence type="ECO:0000256" key="2">
    <source>
        <dbReference type="ARBA" id="ARBA00022692"/>
    </source>
</evidence>
<protein>
    <submittedName>
        <fullName evidence="6">Isoprenylcysteine carboxyl methyltransferase (Icmt) family protein</fullName>
    </submittedName>
</protein>
<comment type="subcellular location">
    <subcellularLocation>
        <location evidence="1">Membrane</location>
        <topology evidence="1">Multi-pass membrane protein</topology>
    </subcellularLocation>
</comment>
<keyword evidence="2 5" id="KW-0812">Transmembrane</keyword>
<gene>
    <name evidence="6" type="ORF">NCTC10821_02072</name>
</gene>
<dbReference type="RefSeq" id="WP_115278350.1">
    <property type="nucleotide sequence ID" value="NZ_AP022600.1"/>
</dbReference>
<dbReference type="Gene3D" id="1.20.120.1630">
    <property type="match status" value="1"/>
</dbReference>
<keyword evidence="7" id="KW-1185">Reference proteome</keyword>
<dbReference type="Proteomes" id="UP000254978">
    <property type="component" value="Unassembled WGS sequence"/>
</dbReference>
<evidence type="ECO:0000313" key="7">
    <source>
        <dbReference type="Proteomes" id="UP000254978"/>
    </source>
</evidence>
<reference evidence="6 7" key="1">
    <citation type="submission" date="2018-06" db="EMBL/GenBank/DDBJ databases">
        <authorList>
            <consortium name="Pathogen Informatics"/>
            <person name="Doyle S."/>
        </authorList>
    </citation>
    <scope>NUCLEOTIDE SEQUENCE [LARGE SCALE GENOMIC DNA]</scope>
    <source>
        <strain evidence="6 7">NCTC10821</strain>
    </source>
</reference>
<dbReference type="GO" id="GO:0016020">
    <property type="term" value="C:membrane"/>
    <property type="evidence" value="ECO:0007669"/>
    <property type="project" value="UniProtKB-SubCell"/>
</dbReference>
<keyword evidence="6" id="KW-0489">Methyltransferase</keyword>
<evidence type="ECO:0000256" key="5">
    <source>
        <dbReference type="SAM" id="Phobius"/>
    </source>
</evidence>
<keyword evidence="3 5" id="KW-1133">Transmembrane helix</keyword>
<dbReference type="InterPro" id="IPR007269">
    <property type="entry name" value="ICMT_MeTrfase"/>
</dbReference>
<proteinExistence type="predicted"/>
<accession>A0A378TCR8</accession>
<dbReference type="GO" id="GO:0004671">
    <property type="term" value="F:protein C-terminal S-isoprenylcysteine carboxyl O-methyltransferase activity"/>
    <property type="evidence" value="ECO:0007669"/>
    <property type="project" value="InterPro"/>
</dbReference>
<evidence type="ECO:0000256" key="4">
    <source>
        <dbReference type="ARBA" id="ARBA00023136"/>
    </source>
</evidence>
<evidence type="ECO:0000256" key="3">
    <source>
        <dbReference type="ARBA" id="ARBA00022989"/>
    </source>
</evidence>
<feature type="transmembrane region" description="Helical" evidence="5">
    <location>
        <begin position="68"/>
        <end position="86"/>
    </location>
</feature>
<dbReference type="AlphaFoldDB" id="A0A378TCR8"/>
<evidence type="ECO:0000313" key="6">
    <source>
        <dbReference type="EMBL" id="STZ58559.1"/>
    </source>
</evidence>
<keyword evidence="4 5" id="KW-0472">Membrane</keyword>